<evidence type="ECO:0000256" key="6">
    <source>
        <dbReference type="ARBA" id="ARBA00022692"/>
    </source>
</evidence>
<evidence type="ECO:0000256" key="9">
    <source>
        <dbReference type="ARBA" id="ARBA00025772"/>
    </source>
</evidence>
<proteinExistence type="inferred from homology"/>
<dbReference type="Proteomes" id="UP001500547">
    <property type="component" value="Unassembled WGS sequence"/>
</dbReference>
<accession>A0ABP9QCX4</accession>
<evidence type="ECO:0000313" key="12">
    <source>
        <dbReference type="EMBL" id="GAA5159805.1"/>
    </source>
</evidence>
<keyword evidence="6" id="KW-0812">Transmembrane</keyword>
<name>A0ABP9QCX4_9RHOO</name>
<dbReference type="SUPFAM" id="SSF54523">
    <property type="entry name" value="Pili subunits"/>
    <property type="match status" value="1"/>
</dbReference>
<keyword evidence="4" id="KW-0488">Methylation</keyword>
<reference evidence="13" key="1">
    <citation type="journal article" date="2019" name="Int. J. Syst. Evol. Microbiol.">
        <title>The Global Catalogue of Microorganisms (GCM) 10K type strain sequencing project: providing services to taxonomists for standard genome sequencing and annotation.</title>
        <authorList>
            <consortium name="The Broad Institute Genomics Platform"/>
            <consortium name="The Broad Institute Genome Sequencing Center for Infectious Disease"/>
            <person name="Wu L."/>
            <person name="Ma J."/>
        </authorList>
    </citation>
    <scope>NUCLEOTIDE SEQUENCE [LARGE SCALE GENOMIC DNA]</scope>
    <source>
        <strain evidence="13">JCM 18715</strain>
    </source>
</reference>
<evidence type="ECO:0000313" key="13">
    <source>
        <dbReference type="Proteomes" id="UP001500547"/>
    </source>
</evidence>
<evidence type="ECO:0000256" key="7">
    <source>
        <dbReference type="ARBA" id="ARBA00022989"/>
    </source>
</evidence>
<evidence type="ECO:0000256" key="5">
    <source>
        <dbReference type="ARBA" id="ARBA00022519"/>
    </source>
</evidence>
<dbReference type="EMBL" id="BAABLD010000002">
    <property type="protein sequence ID" value="GAA5159805.1"/>
    <property type="molecule type" value="Genomic_DNA"/>
</dbReference>
<evidence type="ECO:0000259" key="11">
    <source>
        <dbReference type="Pfam" id="PF12019"/>
    </source>
</evidence>
<evidence type="ECO:0000256" key="3">
    <source>
        <dbReference type="ARBA" id="ARBA00022475"/>
    </source>
</evidence>
<feature type="domain" description="General secretion pathway GspH" evidence="11">
    <location>
        <begin position="31"/>
        <end position="136"/>
    </location>
</feature>
<evidence type="ECO:0000256" key="8">
    <source>
        <dbReference type="ARBA" id="ARBA00023136"/>
    </source>
</evidence>
<keyword evidence="8" id="KW-0472">Membrane</keyword>
<comment type="similarity">
    <text evidence="9">Belongs to the GSP H family.</text>
</comment>
<evidence type="ECO:0000256" key="10">
    <source>
        <dbReference type="ARBA" id="ARBA00030775"/>
    </source>
</evidence>
<protein>
    <recommendedName>
        <fullName evidence="2">Type II secretion system protein H</fullName>
    </recommendedName>
    <alternativeName>
        <fullName evidence="10">General secretion pathway protein H</fullName>
    </alternativeName>
</protein>
<gene>
    <name evidence="12" type="ORF">GCM10025770_06730</name>
</gene>
<evidence type="ECO:0000256" key="4">
    <source>
        <dbReference type="ARBA" id="ARBA00022481"/>
    </source>
</evidence>
<keyword evidence="3" id="KW-1003">Cell membrane</keyword>
<dbReference type="Pfam" id="PF12019">
    <property type="entry name" value="GspH"/>
    <property type="match status" value="1"/>
</dbReference>
<keyword evidence="13" id="KW-1185">Reference proteome</keyword>
<dbReference type="InterPro" id="IPR022346">
    <property type="entry name" value="T2SS_GspH"/>
</dbReference>
<dbReference type="InterPro" id="IPR045584">
    <property type="entry name" value="Pilin-like"/>
</dbReference>
<comment type="caution">
    <text evidence="12">The sequence shown here is derived from an EMBL/GenBank/DDBJ whole genome shotgun (WGS) entry which is preliminary data.</text>
</comment>
<dbReference type="Gene3D" id="3.55.40.10">
    <property type="entry name" value="minor pseudopilin epsh domain"/>
    <property type="match status" value="1"/>
</dbReference>
<organism evidence="12 13">
    <name type="scientific">Viridibacterium curvum</name>
    <dbReference type="NCBI Taxonomy" id="1101404"/>
    <lineage>
        <taxon>Bacteria</taxon>
        <taxon>Pseudomonadati</taxon>
        <taxon>Pseudomonadota</taxon>
        <taxon>Betaproteobacteria</taxon>
        <taxon>Rhodocyclales</taxon>
        <taxon>Rhodocyclaceae</taxon>
        <taxon>Viridibacterium</taxon>
    </lineage>
</organism>
<evidence type="ECO:0000256" key="2">
    <source>
        <dbReference type="ARBA" id="ARBA00021549"/>
    </source>
</evidence>
<keyword evidence="7" id="KW-1133">Transmembrane helix</keyword>
<keyword evidence="5" id="KW-0997">Cell inner membrane</keyword>
<comment type="subcellular location">
    <subcellularLocation>
        <location evidence="1">Cell inner membrane</location>
        <topology evidence="1">Single-pass membrane protein</topology>
    </subcellularLocation>
</comment>
<evidence type="ECO:0000256" key="1">
    <source>
        <dbReference type="ARBA" id="ARBA00004377"/>
    </source>
</evidence>
<sequence length="147" mass="16030">MVVMVIVGIAASLAAVNLGVLDRQSANDELQRLQYVLQFASERAAVRGTPIQVEFLPGSYRFSKLDTGGKWQLLFQPRELAEREWIDGLRVMALTVDERTLPQSALRIVFASEATPFTLQLSTNEGTRLLIGNSAGEVSQSAPGVTP</sequence>